<comment type="pathway">
    <text evidence="3">Amino-sugar metabolism; N-acetylneuraminate metabolism.</text>
</comment>
<evidence type="ECO:0000256" key="5">
    <source>
        <dbReference type="ARBA" id="ARBA00010726"/>
    </source>
</evidence>
<keyword evidence="12" id="KW-1185">Reference proteome</keyword>
<keyword evidence="10" id="KW-0460">Magnesium</keyword>
<evidence type="ECO:0000256" key="9">
    <source>
        <dbReference type="ARBA" id="ARBA00022801"/>
    </source>
</evidence>
<dbReference type="GO" id="GO:0008781">
    <property type="term" value="F:N-acylneuraminate cytidylyltransferase activity"/>
    <property type="evidence" value="ECO:0007669"/>
    <property type="project" value="UniProtKB-EC"/>
</dbReference>
<dbReference type="SFLD" id="SFLDG01138">
    <property type="entry name" value="C1.6.2:_Deoxy-d-mannose-octulo"/>
    <property type="match status" value="1"/>
</dbReference>
<dbReference type="Pfam" id="PF02348">
    <property type="entry name" value="CTP_transf_3"/>
    <property type="match status" value="1"/>
</dbReference>
<reference evidence="11" key="1">
    <citation type="journal article" date="2014" name="Int. J. Syst. Evol. Microbiol.">
        <title>Complete genome sequence of Corynebacterium casei LMG S-19264T (=DSM 44701T), isolated from a smear-ripened cheese.</title>
        <authorList>
            <consortium name="US DOE Joint Genome Institute (JGI-PGF)"/>
            <person name="Walter F."/>
            <person name="Albersmeier A."/>
            <person name="Kalinowski J."/>
            <person name="Ruckert C."/>
        </authorList>
    </citation>
    <scope>NUCLEOTIDE SEQUENCE</scope>
    <source>
        <strain evidence="11">JCM 3086</strain>
    </source>
</reference>
<reference evidence="11" key="2">
    <citation type="submission" date="2020-09" db="EMBL/GenBank/DDBJ databases">
        <authorList>
            <person name="Sun Q."/>
            <person name="Ohkuma M."/>
        </authorList>
    </citation>
    <scope>NUCLEOTIDE SEQUENCE</scope>
    <source>
        <strain evidence="11">JCM 3086</strain>
    </source>
</reference>
<dbReference type="AlphaFoldDB" id="A0A917KQ07"/>
<dbReference type="InterPro" id="IPR050793">
    <property type="entry name" value="CMP-NeuNAc_synthase"/>
</dbReference>
<dbReference type="InterPro" id="IPR010023">
    <property type="entry name" value="KdsC_fam"/>
</dbReference>
<comment type="similarity">
    <text evidence="5">Belongs to the CMP-NeuNAc synthase family.</text>
</comment>
<dbReference type="SFLD" id="SFLDG01136">
    <property type="entry name" value="C1.6:_Phosphoserine_Phosphatas"/>
    <property type="match status" value="1"/>
</dbReference>
<accession>A0A917KQ07</accession>
<dbReference type="RefSeq" id="WP_189312080.1">
    <property type="nucleotide sequence ID" value="NZ_BMQA01000009.1"/>
</dbReference>
<dbReference type="EC" id="2.7.7.43" evidence="7"/>
<dbReference type="PANTHER" id="PTHR21485:SF3">
    <property type="entry name" value="N-ACYLNEURAMINATE CYTIDYLYLTRANSFERASE"/>
    <property type="match status" value="1"/>
</dbReference>
<evidence type="ECO:0000256" key="4">
    <source>
        <dbReference type="ARBA" id="ARBA00005893"/>
    </source>
</evidence>
<protein>
    <recommendedName>
        <fullName evidence="7">N-acylneuraminate cytidylyltransferase</fullName>
        <ecNumber evidence="7">2.7.7.43</ecNumber>
    </recommendedName>
</protein>
<dbReference type="Gene3D" id="3.90.550.10">
    <property type="entry name" value="Spore Coat Polysaccharide Biosynthesis Protein SpsA, Chain A"/>
    <property type="match status" value="1"/>
</dbReference>
<name>A0A917KQ07_9ACTN</name>
<evidence type="ECO:0000256" key="2">
    <source>
        <dbReference type="ARBA" id="ARBA00001946"/>
    </source>
</evidence>
<comment type="catalytic activity">
    <reaction evidence="1">
        <text>an N-acylneuraminate + CTP = a CMP-N-acyl-beta-neuraminate + diphosphate</text>
        <dbReference type="Rhea" id="RHEA:11344"/>
        <dbReference type="ChEBI" id="CHEBI:33019"/>
        <dbReference type="ChEBI" id="CHEBI:37563"/>
        <dbReference type="ChEBI" id="CHEBI:60073"/>
        <dbReference type="ChEBI" id="CHEBI:68671"/>
        <dbReference type="EC" id="2.7.7.43"/>
    </reaction>
</comment>
<evidence type="ECO:0000313" key="12">
    <source>
        <dbReference type="Proteomes" id="UP000657574"/>
    </source>
</evidence>
<comment type="caution">
    <text evidence="11">The sequence shown here is derived from an EMBL/GenBank/DDBJ whole genome shotgun (WGS) entry which is preliminary data.</text>
</comment>
<keyword evidence="8" id="KW-0479">Metal-binding</keyword>
<dbReference type="SUPFAM" id="SSF56784">
    <property type="entry name" value="HAD-like"/>
    <property type="match status" value="1"/>
</dbReference>
<gene>
    <name evidence="11" type="ORF">GCM10010121_034930</name>
</gene>
<dbReference type="Pfam" id="PF08282">
    <property type="entry name" value="Hydrolase_3"/>
    <property type="match status" value="1"/>
</dbReference>
<dbReference type="EMBL" id="BMQA01000009">
    <property type="protein sequence ID" value="GGJ20961.1"/>
    <property type="molecule type" value="Genomic_DNA"/>
</dbReference>
<proteinExistence type="inferred from homology"/>
<dbReference type="CDD" id="cd01630">
    <property type="entry name" value="HAD_KDO-like"/>
    <property type="match status" value="1"/>
</dbReference>
<dbReference type="Proteomes" id="UP000657574">
    <property type="component" value="Unassembled WGS sequence"/>
</dbReference>
<dbReference type="SUPFAM" id="SSF53448">
    <property type="entry name" value="Nucleotide-diphospho-sugar transferases"/>
    <property type="match status" value="1"/>
</dbReference>
<keyword evidence="9" id="KW-0378">Hydrolase</keyword>
<comment type="similarity">
    <text evidence="4">Belongs to the KdsC family.</text>
</comment>
<dbReference type="SFLD" id="SFLDS00003">
    <property type="entry name" value="Haloacid_Dehalogenase"/>
    <property type="match status" value="1"/>
</dbReference>
<evidence type="ECO:0000313" key="11">
    <source>
        <dbReference type="EMBL" id="GGJ20961.1"/>
    </source>
</evidence>
<dbReference type="FunFam" id="3.40.50.1000:FF:000090">
    <property type="entry name" value="Putative transferase"/>
    <property type="match status" value="1"/>
</dbReference>
<dbReference type="GO" id="GO:0046872">
    <property type="term" value="F:metal ion binding"/>
    <property type="evidence" value="ECO:0007669"/>
    <property type="project" value="UniProtKB-KW"/>
</dbReference>
<keyword evidence="11" id="KW-0808">Transferase</keyword>
<comment type="subunit">
    <text evidence="6">Homotetramer.</text>
</comment>
<organism evidence="11 12">
    <name type="scientific">Streptomyces brasiliensis</name>
    <dbReference type="NCBI Taxonomy" id="1954"/>
    <lineage>
        <taxon>Bacteria</taxon>
        <taxon>Bacillati</taxon>
        <taxon>Actinomycetota</taxon>
        <taxon>Actinomycetes</taxon>
        <taxon>Kitasatosporales</taxon>
        <taxon>Streptomycetaceae</taxon>
        <taxon>Streptomyces</taxon>
    </lineage>
</organism>
<evidence type="ECO:0000256" key="10">
    <source>
        <dbReference type="ARBA" id="ARBA00022842"/>
    </source>
</evidence>
<dbReference type="Gene3D" id="3.40.50.1000">
    <property type="entry name" value="HAD superfamily/HAD-like"/>
    <property type="match status" value="1"/>
</dbReference>
<dbReference type="InterPro" id="IPR029044">
    <property type="entry name" value="Nucleotide-diphossugar_trans"/>
</dbReference>
<dbReference type="InterPro" id="IPR036412">
    <property type="entry name" value="HAD-like_sf"/>
</dbReference>
<evidence type="ECO:0000256" key="6">
    <source>
        <dbReference type="ARBA" id="ARBA00011881"/>
    </source>
</evidence>
<evidence type="ECO:0000256" key="8">
    <source>
        <dbReference type="ARBA" id="ARBA00022723"/>
    </source>
</evidence>
<dbReference type="InterPro" id="IPR023214">
    <property type="entry name" value="HAD_sf"/>
</dbReference>
<dbReference type="CDD" id="cd02513">
    <property type="entry name" value="CMP-NeuAc_Synthase"/>
    <property type="match status" value="1"/>
</dbReference>
<dbReference type="PANTHER" id="PTHR21485">
    <property type="entry name" value="HAD SUPERFAMILY MEMBERS CMAS AND KDSC"/>
    <property type="match status" value="1"/>
</dbReference>
<evidence type="ECO:0000256" key="3">
    <source>
        <dbReference type="ARBA" id="ARBA00005141"/>
    </source>
</evidence>
<evidence type="ECO:0000256" key="1">
    <source>
        <dbReference type="ARBA" id="ARBA00001862"/>
    </source>
</evidence>
<sequence length="432" mass="45297">MSNPEAGHGAEVRRVLAVIPARGGSKGVPAKNLAPVGGVPLVARAVRECRASRLVTDVVVSTDDQAIAAAARQAGAEVVLRPAAIAGDTATSEAAVLHAMDAHEALHGAAVDVVLLVQCTSPFLVREDVDGVAAAVVENGADTAVTVAPFHGFVWRDAADDPAVVDTQAAKAVGGAVAVANSTVTEGGYGVNHDKSFRPRRQDRPQDLLETGAAYAMDAAGFREHRHRFFGRTELVRTDPARVLEIDDPHDLARARALAPLFDADRPGALPAADDIDAVVLDFDGTQTDDRVLIDADGKEFVSVHRGDGLGIAALRRSGLKMLVLSTEQNPVVAARARKLKIPVLHGIDRKDLALKQWCEEQGIAPERVLYVGNDVNDLPCFALVGWPVAVASAHDVVRGAARAVTTVPGGDGAIREIASWILGPSLDSLTK</sequence>
<evidence type="ECO:0000256" key="7">
    <source>
        <dbReference type="ARBA" id="ARBA00012491"/>
    </source>
</evidence>
<comment type="cofactor">
    <cofactor evidence="2">
        <name>Mg(2+)</name>
        <dbReference type="ChEBI" id="CHEBI:18420"/>
    </cofactor>
</comment>
<dbReference type="InterPro" id="IPR003329">
    <property type="entry name" value="Cytidylyl_trans"/>
</dbReference>
<dbReference type="GO" id="GO:0016788">
    <property type="term" value="F:hydrolase activity, acting on ester bonds"/>
    <property type="evidence" value="ECO:0007669"/>
    <property type="project" value="InterPro"/>
</dbReference>